<sequence length="83" mass="9497">MPDICDRADADIAFFDNLRLRELQHPTQPSAILCQGCGHKIDPRRREALPGVQTCADCQNLAEDREKNTRRMFARDLSNSARR</sequence>
<dbReference type="InterPro" id="IPR000962">
    <property type="entry name" value="Znf_DskA_TraR"/>
</dbReference>
<dbReference type="PROSITE" id="PS51128">
    <property type="entry name" value="ZF_DKSA_2"/>
    <property type="match status" value="1"/>
</dbReference>
<keyword evidence="3" id="KW-0862">Zinc</keyword>
<proteinExistence type="predicted"/>
<evidence type="ECO:0000256" key="4">
    <source>
        <dbReference type="PROSITE-ProRule" id="PRU00510"/>
    </source>
</evidence>
<feature type="domain" description="Zinc finger DksA/TraR C4-type" evidence="5">
    <location>
        <begin position="32"/>
        <end position="63"/>
    </location>
</feature>
<feature type="zinc finger region" description="dksA C4-type" evidence="4">
    <location>
        <begin position="34"/>
        <end position="58"/>
    </location>
</feature>
<evidence type="ECO:0000256" key="1">
    <source>
        <dbReference type="ARBA" id="ARBA00022723"/>
    </source>
</evidence>
<evidence type="ECO:0000256" key="3">
    <source>
        <dbReference type="ARBA" id="ARBA00022833"/>
    </source>
</evidence>
<dbReference type="EMBL" id="JAUEQX010000023">
    <property type="protein sequence ID" value="MDW3779653.1"/>
    <property type="molecule type" value="Genomic_DNA"/>
</dbReference>
<dbReference type="GO" id="GO:0008270">
    <property type="term" value="F:zinc ion binding"/>
    <property type="evidence" value="ECO:0007669"/>
    <property type="project" value="UniProtKB-KW"/>
</dbReference>
<evidence type="ECO:0000313" key="7">
    <source>
        <dbReference type="Proteomes" id="UP001276300"/>
    </source>
</evidence>
<dbReference type="RefSeq" id="WP_318243144.1">
    <property type="nucleotide sequence ID" value="NZ_JAMWJA010000011.1"/>
</dbReference>
<keyword evidence="2" id="KW-0863">Zinc-finger</keyword>
<evidence type="ECO:0000313" key="6">
    <source>
        <dbReference type="EMBL" id="MDW3779653.1"/>
    </source>
</evidence>
<dbReference type="Gene3D" id="1.20.120.910">
    <property type="entry name" value="DksA, coiled-coil domain"/>
    <property type="match status" value="1"/>
</dbReference>
<evidence type="ECO:0000256" key="2">
    <source>
        <dbReference type="ARBA" id="ARBA00022771"/>
    </source>
</evidence>
<evidence type="ECO:0000259" key="5">
    <source>
        <dbReference type="Pfam" id="PF01258"/>
    </source>
</evidence>
<name>A0AAW9CDU2_KLUCR</name>
<gene>
    <name evidence="6" type="ORF">QWU01_22900</name>
</gene>
<dbReference type="Proteomes" id="UP001276300">
    <property type="component" value="Unassembled WGS sequence"/>
</dbReference>
<reference evidence="6" key="1">
    <citation type="journal article" date="2023" name="J Glob Antimicrob Resist">
        <title>Emergence of NDM-1 and KPC-3 carbapenemases in Kluyvera cryocrescens: Investigating genetic heterogeneity and acquisition routes of blaNDM-1 in Enterobacterales species in Portugal.</title>
        <authorList>
            <person name="Loiodice M."/>
            <person name="Ribeiro M."/>
            <person name="Peixe L."/>
            <person name="Novais A."/>
        </authorList>
    </citation>
    <scope>NUCLEOTIDE SEQUENCE</scope>
    <source>
        <strain evidence="6">K629</strain>
    </source>
</reference>
<protein>
    <submittedName>
        <fullName evidence="6">TraR/DksA C4-type zinc finger protein</fullName>
    </submittedName>
</protein>
<dbReference type="SUPFAM" id="SSF57716">
    <property type="entry name" value="Glucocorticoid receptor-like (DNA-binding domain)"/>
    <property type="match status" value="1"/>
</dbReference>
<dbReference type="Pfam" id="PF01258">
    <property type="entry name" value="zf-dskA_traR"/>
    <property type="match status" value="1"/>
</dbReference>
<accession>A0AAW9CDU2</accession>
<keyword evidence="1" id="KW-0479">Metal-binding</keyword>
<organism evidence="6 7">
    <name type="scientific">Kluyvera cryocrescens</name>
    <name type="common">Kluyvera citrophila</name>
    <dbReference type="NCBI Taxonomy" id="580"/>
    <lineage>
        <taxon>Bacteria</taxon>
        <taxon>Pseudomonadati</taxon>
        <taxon>Pseudomonadota</taxon>
        <taxon>Gammaproteobacteria</taxon>
        <taxon>Enterobacterales</taxon>
        <taxon>Enterobacteriaceae</taxon>
        <taxon>Kluyvera</taxon>
    </lineage>
</organism>
<dbReference type="AlphaFoldDB" id="A0AAW9CDU2"/>
<comment type="caution">
    <text evidence="6">The sequence shown here is derived from an EMBL/GenBank/DDBJ whole genome shotgun (WGS) entry which is preliminary data.</text>
</comment>